<dbReference type="Proteomes" id="UP001428341">
    <property type="component" value="Unassembled WGS sequence"/>
</dbReference>
<feature type="signal peptide" evidence="1">
    <location>
        <begin position="1"/>
        <end position="24"/>
    </location>
</feature>
<protein>
    <submittedName>
        <fullName evidence="2">Uncharacterized protein</fullName>
    </submittedName>
</protein>
<dbReference type="EMBL" id="JBCGBO010000004">
    <property type="protein sequence ID" value="KAK9207755.1"/>
    <property type="molecule type" value="Genomic_DNA"/>
</dbReference>
<gene>
    <name evidence="2" type="ORF">WN944_000101</name>
</gene>
<dbReference type="AlphaFoldDB" id="A0AAP0MDX1"/>
<feature type="chain" id="PRO_5042884906" evidence="1">
    <location>
        <begin position="25"/>
        <end position="71"/>
    </location>
</feature>
<evidence type="ECO:0000313" key="3">
    <source>
        <dbReference type="Proteomes" id="UP001428341"/>
    </source>
</evidence>
<evidence type="ECO:0000313" key="2">
    <source>
        <dbReference type="EMBL" id="KAK9207755.1"/>
    </source>
</evidence>
<evidence type="ECO:0000256" key="1">
    <source>
        <dbReference type="SAM" id="SignalP"/>
    </source>
</evidence>
<reference evidence="2 3" key="1">
    <citation type="submission" date="2024-05" db="EMBL/GenBank/DDBJ databases">
        <title>Haplotype-resolved chromosome-level genome assembly of Huyou (Citrus changshanensis).</title>
        <authorList>
            <person name="Miao C."/>
            <person name="Chen W."/>
            <person name="Wu Y."/>
            <person name="Wang L."/>
            <person name="Zhao S."/>
            <person name="Grierson D."/>
            <person name="Xu C."/>
            <person name="Chen K."/>
        </authorList>
    </citation>
    <scope>NUCLEOTIDE SEQUENCE [LARGE SCALE GENOMIC DNA]</scope>
    <source>
        <strain evidence="2">01-14</strain>
        <tissue evidence="2">Leaf</tissue>
    </source>
</reference>
<name>A0AAP0MDX1_9ROSI</name>
<keyword evidence="1" id="KW-0732">Signal</keyword>
<keyword evidence="3" id="KW-1185">Reference proteome</keyword>
<sequence length="71" mass="8064">MRIAFGFFAIFLMMASMGTMFVEAETCDQPILQLSKCSKFLCDDSCFREYGKGYNGKCIGYQACCCKLLRK</sequence>
<comment type="caution">
    <text evidence="2">The sequence shown here is derived from an EMBL/GenBank/DDBJ whole genome shotgun (WGS) entry which is preliminary data.</text>
</comment>
<proteinExistence type="predicted"/>
<accession>A0AAP0MDX1</accession>
<organism evidence="2 3">
    <name type="scientific">Citrus x changshan-huyou</name>
    <dbReference type="NCBI Taxonomy" id="2935761"/>
    <lineage>
        <taxon>Eukaryota</taxon>
        <taxon>Viridiplantae</taxon>
        <taxon>Streptophyta</taxon>
        <taxon>Embryophyta</taxon>
        <taxon>Tracheophyta</taxon>
        <taxon>Spermatophyta</taxon>
        <taxon>Magnoliopsida</taxon>
        <taxon>eudicotyledons</taxon>
        <taxon>Gunneridae</taxon>
        <taxon>Pentapetalae</taxon>
        <taxon>rosids</taxon>
        <taxon>malvids</taxon>
        <taxon>Sapindales</taxon>
        <taxon>Rutaceae</taxon>
        <taxon>Aurantioideae</taxon>
        <taxon>Citrus</taxon>
    </lineage>
</organism>